<proteinExistence type="predicted"/>
<dbReference type="AlphaFoldDB" id="A0A6S7J3F8"/>
<feature type="compositionally biased region" description="Basic and acidic residues" evidence="1">
    <location>
        <begin position="96"/>
        <end position="105"/>
    </location>
</feature>
<reference evidence="2" key="1">
    <citation type="submission" date="2020-04" db="EMBL/GenBank/DDBJ databases">
        <authorList>
            <person name="Alioto T."/>
            <person name="Alioto T."/>
            <person name="Gomez Garrido J."/>
        </authorList>
    </citation>
    <scope>NUCLEOTIDE SEQUENCE</scope>
    <source>
        <strain evidence="2">A484AB</strain>
    </source>
</reference>
<keyword evidence="3" id="KW-1185">Reference proteome</keyword>
<dbReference type="EMBL" id="CACRXK020005919">
    <property type="protein sequence ID" value="CAB4007808.1"/>
    <property type="molecule type" value="Genomic_DNA"/>
</dbReference>
<name>A0A6S7J3F8_PARCT</name>
<sequence>MKLLSLMPRFPKWESMDLFPLNPLMRSLTESKSEVNDKTSEIHNDSNGNTTKEVENKNYTDLPKSGIHYVSHKIKTQLITCYENDESYGGRQGQHKYLDETQKYR</sequence>
<dbReference type="Proteomes" id="UP001152795">
    <property type="component" value="Unassembled WGS sequence"/>
</dbReference>
<feature type="compositionally biased region" description="Basic and acidic residues" evidence="1">
    <location>
        <begin position="30"/>
        <end position="44"/>
    </location>
</feature>
<feature type="region of interest" description="Disordered" evidence="1">
    <location>
        <begin position="30"/>
        <end position="57"/>
    </location>
</feature>
<protein>
    <submittedName>
        <fullName evidence="2">Uncharacterized protein</fullName>
    </submittedName>
</protein>
<comment type="caution">
    <text evidence="2">The sequence shown here is derived from an EMBL/GenBank/DDBJ whole genome shotgun (WGS) entry which is preliminary data.</text>
</comment>
<gene>
    <name evidence="2" type="ORF">PACLA_8A004288</name>
</gene>
<evidence type="ECO:0000256" key="1">
    <source>
        <dbReference type="SAM" id="MobiDB-lite"/>
    </source>
</evidence>
<organism evidence="2 3">
    <name type="scientific">Paramuricea clavata</name>
    <name type="common">Red gorgonian</name>
    <name type="synonym">Violescent sea-whip</name>
    <dbReference type="NCBI Taxonomy" id="317549"/>
    <lineage>
        <taxon>Eukaryota</taxon>
        <taxon>Metazoa</taxon>
        <taxon>Cnidaria</taxon>
        <taxon>Anthozoa</taxon>
        <taxon>Octocorallia</taxon>
        <taxon>Malacalcyonacea</taxon>
        <taxon>Plexauridae</taxon>
        <taxon>Paramuricea</taxon>
    </lineage>
</organism>
<evidence type="ECO:0000313" key="2">
    <source>
        <dbReference type="EMBL" id="CAB4007808.1"/>
    </source>
</evidence>
<feature type="region of interest" description="Disordered" evidence="1">
    <location>
        <begin position="86"/>
        <end position="105"/>
    </location>
</feature>
<evidence type="ECO:0000313" key="3">
    <source>
        <dbReference type="Proteomes" id="UP001152795"/>
    </source>
</evidence>
<accession>A0A6S7J3F8</accession>